<dbReference type="Proteomes" id="UP000887566">
    <property type="component" value="Unplaced"/>
</dbReference>
<dbReference type="AlphaFoldDB" id="A0A914XJJ2"/>
<name>A0A914XJJ2_9BILA</name>
<evidence type="ECO:0000313" key="1">
    <source>
        <dbReference type="Proteomes" id="UP000887566"/>
    </source>
</evidence>
<protein>
    <submittedName>
        <fullName evidence="2">Uncharacterized protein</fullName>
    </submittedName>
</protein>
<proteinExistence type="predicted"/>
<reference evidence="2" key="1">
    <citation type="submission" date="2022-11" db="UniProtKB">
        <authorList>
            <consortium name="WormBaseParasite"/>
        </authorList>
    </citation>
    <scope>IDENTIFICATION</scope>
</reference>
<keyword evidence="1" id="KW-1185">Reference proteome</keyword>
<accession>A0A914XJJ2</accession>
<evidence type="ECO:0000313" key="2">
    <source>
        <dbReference type="WBParaSite" id="PSAMB.scaffold8692size5916.g31681.t1"/>
    </source>
</evidence>
<dbReference type="WBParaSite" id="PSAMB.scaffold8692size5916.g31681.t1">
    <property type="protein sequence ID" value="PSAMB.scaffold8692size5916.g31681.t1"/>
    <property type="gene ID" value="PSAMB.scaffold8692size5916.g31681"/>
</dbReference>
<sequence>KPFRASAAQVSLMTEFDNSGATRLKWKQHVNYPSDTWAAAARKGFY</sequence>
<organism evidence="1 2">
    <name type="scientific">Plectus sambesii</name>
    <dbReference type="NCBI Taxonomy" id="2011161"/>
    <lineage>
        <taxon>Eukaryota</taxon>
        <taxon>Metazoa</taxon>
        <taxon>Ecdysozoa</taxon>
        <taxon>Nematoda</taxon>
        <taxon>Chromadorea</taxon>
        <taxon>Plectida</taxon>
        <taxon>Plectina</taxon>
        <taxon>Plectoidea</taxon>
        <taxon>Plectidae</taxon>
        <taxon>Plectus</taxon>
    </lineage>
</organism>